<dbReference type="Proteomes" id="UP000484988">
    <property type="component" value="Unassembled WGS sequence"/>
</dbReference>
<protein>
    <recommendedName>
        <fullName evidence="4">Nitroreductase domain-containing protein</fullName>
    </recommendedName>
</protein>
<feature type="compositionally biased region" description="Low complexity" evidence="1">
    <location>
        <begin position="240"/>
        <end position="260"/>
    </location>
</feature>
<proteinExistence type="predicted"/>
<evidence type="ECO:0000256" key="1">
    <source>
        <dbReference type="SAM" id="MobiDB-lite"/>
    </source>
</evidence>
<feature type="region of interest" description="Disordered" evidence="1">
    <location>
        <begin position="15"/>
        <end position="57"/>
    </location>
</feature>
<sequence length="276" mass="28122">MPLIETARLTEELLAAPPTGSASTGSASTGSASTGSASTGSTAVGVRPGAAPALPGDPVQALRRRTAQRHWAPGPLDGDVLVQALGYAFEQDERLWRPAFPTLPAPSATVLVQRVLGVPGGCHHFVPGARRLEAEPRDLPPLADLVLQLEFGDAPALVVVHGDLAATVERHGAGGHRLLLARGAALAHATWLAALSLGATGSVFAGVLGAAGRTHLGIDGSGRAQLIGLALGSPHRVRSAESQPQSQSQSQPRSPSRAEAPPTPPTPAPADRTGER</sequence>
<accession>A0A6A0APR5</accession>
<feature type="compositionally biased region" description="Low complexity" evidence="1">
    <location>
        <begin position="19"/>
        <end position="43"/>
    </location>
</feature>
<feature type="region of interest" description="Disordered" evidence="1">
    <location>
        <begin position="234"/>
        <end position="276"/>
    </location>
</feature>
<dbReference type="AlphaFoldDB" id="A0A6A0APR5"/>
<keyword evidence="3" id="KW-1185">Reference proteome</keyword>
<gene>
    <name evidence="2" type="ORF">SCWH03_00330</name>
</gene>
<name>A0A6A0APR5_9ACTN</name>
<dbReference type="GO" id="GO:0016491">
    <property type="term" value="F:oxidoreductase activity"/>
    <property type="evidence" value="ECO:0007669"/>
    <property type="project" value="InterPro"/>
</dbReference>
<dbReference type="InterPro" id="IPR000415">
    <property type="entry name" value="Nitroreductase-like"/>
</dbReference>
<evidence type="ECO:0008006" key="4">
    <source>
        <dbReference type="Google" id="ProtNLM"/>
    </source>
</evidence>
<comment type="caution">
    <text evidence="2">The sequence shown here is derived from an EMBL/GenBank/DDBJ whole genome shotgun (WGS) entry which is preliminary data.</text>
</comment>
<dbReference type="Gene3D" id="3.40.109.10">
    <property type="entry name" value="NADH Oxidase"/>
    <property type="match status" value="1"/>
</dbReference>
<evidence type="ECO:0000313" key="2">
    <source>
        <dbReference type="EMBL" id="GFH33834.1"/>
    </source>
</evidence>
<dbReference type="RefSeq" id="WP_173260345.1">
    <property type="nucleotide sequence ID" value="NZ_BLLG01000001.1"/>
</dbReference>
<dbReference type="EMBL" id="BLLG01000001">
    <property type="protein sequence ID" value="GFH33834.1"/>
    <property type="molecule type" value="Genomic_DNA"/>
</dbReference>
<organism evidence="2 3">
    <name type="scientific">Streptomyces pacificus</name>
    <dbReference type="NCBI Taxonomy" id="2705029"/>
    <lineage>
        <taxon>Bacteria</taxon>
        <taxon>Bacillati</taxon>
        <taxon>Actinomycetota</taxon>
        <taxon>Actinomycetes</taxon>
        <taxon>Kitasatosporales</taxon>
        <taxon>Streptomycetaceae</taxon>
        <taxon>Streptomyces</taxon>
    </lineage>
</organism>
<dbReference type="SUPFAM" id="SSF55469">
    <property type="entry name" value="FMN-dependent nitroreductase-like"/>
    <property type="match status" value="1"/>
</dbReference>
<evidence type="ECO:0000313" key="3">
    <source>
        <dbReference type="Proteomes" id="UP000484988"/>
    </source>
</evidence>
<reference evidence="2 3" key="1">
    <citation type="submission" date="2020-02" db="EMBL/GenBank/DDBJ databases">
        <title>Whole Genome Shotgun Sequence of Streptomyces sp. strain CWH03.</title>
        <authorList>
            <person name="Dohra H."/>
            <person name="Kodani S."/>
            <person name="Yamamura H."/>
        </authorList>
    </citation>
    <scope>NUCLEOTIDE SEQUENCE [LARGE SCALE GENOMIC DNA]</scope>
    <source>
        <strain evidence="2 3">CWH03</strain>
    </source>
</reference>